<dbReference type="EMBL" id="LVHD01000017">
    <property type="protein sequence ID" value="OAG77169.1"/>
    <property type="molecule type" value="Genomic_DNA"/>
</dbReference>
<dbReference type="GO" id="GO:0003700">
    <property type="term" value="F:DNA-binding transcription factor activity"/>
    <property type="evidence" value="ECO:0007669"/>
    <property type="project" value="InterPro"/>
</dbReference>
<dbReference type="Gene3D" id="3.40.190.290">
    <property type="match status" value="1"/>
</dbReference>
<dbReference type="InterPro" id="IPR036388">
    <property type="entry name" value="WH-like_DNA-bd_sf"/>
</dbReference>
<protein>
    <submittedName>
        <fullName evidence="5">Transcriptional regulator, LysR family</fullName>
    </submittedName>
</protein>
<evidence type="ECO:0000313" key="5">
    <source>
        <dbReference type="EMBL" id="OAG77169.1"/>
    </source>
</evidence>
<proteinExistence type="inferred from homology"/>
<dbReference type="Proteomes" id="UP000077349">
    <property type="component" value="Unassembled WGS sequence"/>
</dbReference>
<dbReference type="PROSITE" id="PS50931">
    <property type="entry name" value="HTH_LYSR"/>
    <property type="match status" value="1"/>
</dbReference>
<organism evidence="5 6">
    <name type="scientific">Acetobacter malorum</name>
    <dbReference type="NCBI Taxonomy" id="178901"/>
    <lineage>
        <taxon>Bacteria</taxon>
        <taxon>Pseudomonadati</taxon>
        <taxon>Pseudomonadota</taxon>
        <taxon>Alphaproteobacteria</taxon>
        <taxon>Acetobacterales</taxon>
        <taxon>Acetobacteraceae</taxon>
        <taxon>Acetobacter</taxon>
    </lineage>
</organism>
<keyword evidence="3" id="KW-0238">DNA-binding</keyword>
<evidence type="ECO:0000256" key="2">
    <source>
        <dbReference type="ARBA" id="ARBA00023015"/>
    </source>
</evidence>
<keyword evidence="4" id="KW-0804">Transcription</keyword>
<sequence length="313" mass="35181">MLRDVNRSGEMEVFVAVVEAGSLSEAARRLNMSPSAVSKLMARLEARLGTRLLNRSTRSIDLTTEGERFHRESLCILEQMTALEEGLLHETPQPTGDVRVNMNLPFGLLCVLDLLPGFLASYPGIRLSVDLTDHVVDLVEHHADVAIRIGPMRDSGLLQRKLMETHFVTVAAPSYLERHGMPETIDELEKHNCLTFSFRRHTPEWRFRDESGQPRTFSPRGNLLLGDGESMRRLTLAGAGVAQLSLFQVEEDLAAGKLVPVLEKFAAQEPQTVHAVFMGPNRYMPQRVRVFVDYLAENLRANRQTIREIKSVS</sequence>
<dbReference type="SUPFAM" id="SSF46785">
    <property type="entry name" value="Winged helix' DNA-binding domain"/>
    <property type="match status" value="1"/>
</dbReference>
<reference evidence="5 6" key="1">
    <citation type="submission" date="2016-03" db="EMBL/GenBank/DDBJ databases">
        <title>Draft genome sequence of Acetobacter malorum CECT 7742, a strain isolated from strawberry vinegar.</title>
        <authorList>
            <person name="Sainz F."/>
            <person name="Mas A."/>
            <person name="Torija M.J."/>
        </authorList>
    </citation>
    <scope>NUCLEOTIDE SEQUENCE [LARGE SCALE GENOMIC DNA]</scope>
    <source>
        <strain evidence="5 6">CECT 7742</strain>
    </source>
</reference>
<evidence type="ECO:0000256" key="1">
    <source>
        <dbReference type="ARBA" id="ARBA00009437"/>
    </source>
</evidence>
<dbReference type="Gene3D" id="1.10.10.10">
    <property type="entry name" value="Winged helix-like DNA-binding domain superfamily/Winged helix DNA-binding domain"/>
    <property type="match status" value="1"/>
</dbReference>
<comment type="caution">
    <text evidence="5">The sequence shown here is derived from an EMBL/GenBank/DDBJ whole genome shotgun (WGS) entry which is preliminary data.</text>
</comment>
<evidence type="ECO:0000313" key="6">
    <source>
        <dbReference type="Proteomes" id="UP000077349"/>
    </source>
</evidence>
<dbReference type="PATRIC" id="fig|178901.10.peg.1781"/>
<dbReference type="Pfam" id="PF00126">
    <property type="entry name" value="HTH_1"/>
    <property type="match status" value="1"/>
</dbReference>
<dbReference type="FunFam" id="3.40.190.290:FF:000001">
    <property type="entry name" value="Transcriptional regulator, LysR family"/>
    <property type="match status" value="1"/>
</dbReference>
<dbReference type="eggNOG" id="COG0583">
    <property type="taxonomic scope" value="Bacteria"/>
</dbReference>
<dbReference type="AlphaFoldDB" id="A0A087PP36"/>
<dbReference type="Pfam" id="PF03466">
    <property type="entry name" value="LysR_substrate"/>
    <property type="match status" value="1"/>
</dbReference>
<keyword evidence="2" id="KW-0805">Transcription regulation</keyword>
<dbReference type="FunFam" id="1.10.10.10:FF:000001">
    <property type="entry name" value="LysR family transcriptional regulator"/>
    <property type="match status" value="1"/>
</dbReference>
<dbReference type="InterPro" id="IPR058163">
    <property type="entry name" value="LysR-type_TF_proteobact-type"/>
</dbReference>
<dbReference type="STRING" id="178901.AmDm5_1838"/>
<dbReference type="PANTHER" id="PTHR30537">
    <property type="entry name" value="HTH-TYPE TRANSCRIPTIONAL REGULATOR"/>
    <property type="match status" value="1"/>
</dbReference>
<evidence type="ECO:0000256" key="3">
    <source>
        <dbReference type="ARBA" id="ARBA00023125"/>
    </source>
</evidence>
<dbReference type="InterPro" id="IPR036390">
    <property type="entry name" value="WH_DNA-bd_sf"/>
</dbReference>
<gene>
    <name evidence="5" type="ORF">Amal_01707</name>
</gene>
<dbReference type="SUPFAM" id="SSF53850">
    <property type="entry name" value="Periplasmic binding protein-like II"/>
    <property type="match status" value="1"/>
</dbReference>
<name>A0A087PP36_9PROT</name>
<dbReference type="InterPro" id="IPR000847">
    <property type="entry name" value="LysR_HTH_N"/>
</dbReference>
<comment type="similarity">
    <text evidence="1">Belongs to the LysR transcriptional regulatory family.</text>
</comment>
<dbReference type="GO" id="GO:0006351">
    <property type="term" value="P:DNA-templated transcription"/>
    <property type="evidence" value="ECO:0007669"/>
    <property type="project" value="TreeGrafter"/>
</dbReference>
<evidence type="ECO:0000256" key="4">
    <source>
        <dbReference type="ARBA" id="ARBA00023163"/>
    </source>
</evidence>
<accession>A0A087PP36</accession>
<dbReference type="PANTHER" id="PTHR30537:SF71">
    <property type="entry name" value="TRANSCRIPTIONAL REGULATORY PROTEIN"/>
    <property type="match status" value="1"/>
</dbReference>
<dbReference type="GO" id="GO:0043565">
    <property type="term" value="F:sequence-specific DNA binding"/>
    <property type="evidence" value="ECO:0007669"/>
    <property type="project" value="TreeGrafter"/>
</dbReference>
<dbReference type="InterPro" id="IPR005119">
    <property type="entry name" value="LysR_subst-bd"/>
</dbReference>